<dbReference type="STRING" id="56449.XBLMG947_1893"/>
<gene>
    <name evidence="1" type="ORF">XBLMG947_1893</name>
</gene>
<dbReference type="EMBL" id="FLTX01000027">
    <property type="protein sequence ID" value="SBV51109.1"/>
    <property type="molecule type" value="Genomic_DNA"/>
</dbReference>
<reference evidence="1 2" key="1">
    <citation type="submission" date="2016-06" db="EMBL/GenBank/DDBJ databases">
        <authorList>
            <person name="Kjaerup R.B."/>
            <person name="Dalgaard T.S."/>
            <person name="Juul-Madsen H.R."/>
        </authorList>
    </citation>
    <scope>NUCLEOTIDE SEQUENCE [LARGE SCALE GENOMIC DNA]</scope>
    <source>
        <strain evidence="1">LMG947</strain>
    </source>
</reference>
<protein>
    <submittedName>
        <fullName evidence="1">Uncharacterized protein</fullName>
    </submittedName>
</protein>
<organism evidence="1 2">
    <name type="scientific">Xanthomonas bromi</name>
    <dbReference type="NCBI Taxonomy" id="56449"/>
    <lineage>
        <taxon>Bacteria</taxon>
        <taxon>Pseudomonadati</taxon>
        <taxon>Pseudomonadota</taxon>
        <taxon>Gammaproteobacteria</taxon>
        <taxon>Lysobacterales</taxon>
        <taxon>Lysobacteraceae</taxon>
        <taxon>Xanthomonas</taxon>
    </lineage>
</organism>
<name>A0A1C3NL43_9XANT</name>
<dbReference type="Proteomes" id="UP000092503">
    <property type="component" value="Unassembled WGS sequence"/>
</dbReference>
<proteinExistence type="predicted"/>
<sequence length="30" mass="3039">MASGRAELVDEARIERASGKHGTLATGALA</sequence>
<dbReference type="AlphaFoldDB" id="A0A1C3NL43"/>
<accession>A0A1C3NL43</accession>
<evidence type="ECO:0000313" key="1">
    <source>
        <dbReference type="EMBL" id="SBV51109.1"/>
    </source>
</evidence>
<evidence type="ECO:0000313" key="2">
    <source>
        <dbReference type="Proteomes" id="UP000092503"/>
    </source>
</evidence>